<reference evidence="1 2" key="1">
    <citation type="submission" date="2023-07" db="EMBL/GenBank/DDBJ databases">
        <title>Sequencing the genomes of 1000 actinobacteria strains.</title>
        <authorList>
            <person name="Klenk H.-P."/>
        </authorList>
    </citation>
    <scope>NUCLEOTIDE SEQUENCE [LARGE SCALE GENOMIC DNA]</scope>
    <source>
        <strain evidence="1 2">DSM 44109</strain>
    </source>
</reference>
<name>A0ABT9RG68_9ACTN</name>
<proteinExistence type="predicted"/>
<keyword evidence="2" id="KW-1185">Reference proteome</keyword>
<evidence type="ECO:0000313" key="1">
    <source>
        <dbReference type="EMBL" id="MDP9868245.1"/>
    </source>
</evidence>
<evidence type="ECO:0000313" key="2">
    <source>
        <dbReference type="Proteomes" id="UP001230426"/>
    </source>
</evidence>
<gene>
    <name evidence="1" type="ORF">J2S55_007511</name>
</gene>
<sequence length="102" mass="11326">MVQAAGDNLRDLALVLRVSEVCRARADHLIHRVHLTPQVRAGLATVEHDELPDGTHEVGHIEWRDYRTTRDLPIFPPIGPALAAITDAGLPAVTDDNYTWIM</sequence>
<comment type="caution">
    <text evidence="1">The sequence shown here is derived from an EMBL/GenBank/DDBJ whole genome shotgun (WGS) entry which is preliminary data.</text>
</comment>
<dbReference type="RefSeq" id="WP_306870893.1">
    <property type="nucleotide sequence ID" value="NZ_JAUSRB010000002.1"/>
</dbReference>
<dbReference type="EMBL" id="JAUSRB010000002">
    <property type="protein sequence ID" value="MDP9868245.1"/>
    <property type="molecule type" value="Genomic_DNA"/>
</dbReference>
<accession>A0ABT9RG68</accession>
<organism evidence="1 2">
    <name type="scientific">Streptosporangium brasiliense</name>
    <dbReference type="NCBI Taxonomy" id="47480"/>
    <lineage>
        <taxon>Bacteria</taxon>
        <taxon>Bacillati</taxon>
        <taxon>Actinomycetota</taxon>
        <taxon>Actinomycetes</taxon>
        <taxon>Streptosporangiales</taxon>
        <taxon>Streptosporangiaceae</taxon>
        <taxon>Streptosporangium</taxon>
    </lineage>
</organism>
<dbReference type="Proteomes" id="UP001230426">
    <property type="component" value="Unassembled WGS sequence"/>
</dbReference>
<protein>
    <submittedName>
        <fullName evidence="1">Uncharacterized protein</fullName>
    </submittedName>
</protein>